<accession>A0A232EN96</accession>
<comment type="caution">
    <text evidence="2">The sequence shown here is derived from an EMBL/GenBank/DDBJ whole genome shotgun (WGS) entry which is preliminary data.</text>
</comment>
<dbReference type="AlphaFoldDB" id="A0A232EN96"/>
<feature type="signal peptide" evidence="1">
    <location>
        <begin position="1"/>
        <end position="22"/>
    </location>
</feature>
<reference evidence="2 3" key="1">
    <citation type="journal article" date="2017" name="Curr. Biol.">
        <title>The Evolution of Venom by Co-option of Single-Copy Genes.</title>
        <authorList>
            <person name="Martinson E.O."/>
            <person name="Mrinalini"/>
            <person name="Kelkar Y.D."/>
            <person name="Chang C.H."/>
            <person name="Werren J.H."/>
        </authorList>
    </citation>
    <scope>NUCLEOTIDE SEQUENCE [LARGE SCALE GENOMIC DNA]</scope>
    <source>
        <strain evidence="2 3">Alberta</strain>
        <tissue evidence="2">Whole body</tissue>
    </source>
</reference>
<proteinExistence type="predicted"/>
<dbReference type="EMBL" id="NNAY01003188">
    <property type="protein sequence ID" value="OXU19843.1"/>
    <property type="molecule type" value="Genomic_DNA"/>
</dbReference>
<dbReference type="Proteomes" id="UP000215335">
    <property type="component" value="Unassembled WGS sequence"/>
</dbReference>
<keyword evidence="3" id="KW-1185">Reference proteome</keyword>
<sequence length="93" mass="10519">MLLLTKALLALLLLATLASIDAVPGRLNASNHFLHFPPPIRNAKKRQLDTIKQPPLLQQRDNPSPSRLTYDENVRLESVENELTWARIVVVED</sequence>
<protein>
    <submittedName>
        <fullName evidence="2">Uncharacterized protein</fullName>
    </submittedName>
</protein>
<keyword evidence="1" id="KW-0732">Signal</keyword>
<evidence type="ECO:0000313" key="2">
    <source>
        <dbReference type="EMBL" id="OXU19843.1"/>
    </source>
</evidence>
<evidence type="ECO:0000256" key="1">
    <source>
        <dbReference type="SAM" id="SignalP"/>
    </source>
</evidence>
<name>A0A232EN96_9HYME</name>
<gene>
    <name evidence="2" type="ORF">TSAR_004936</name>
</gene>
<organism evidence="2 3">
    <name type="scientific">Trichomalopsis sarcophagae</name>
    <dbReference type="NCBI Taxonomy" id="543379"/>
    <lineage>
        <taxon>Eukaryota</taxon>
        <taxon>Metazoa</taxon>
        <taxon>Ecdysozoa</taxon>
        <taxon>Arthropoda</taxon>
        <taxon>Hexapoda</taxon>
        <taxon>Insecta</taxon>
        <taxon>Pterygota</taxon>
        <taxon>Neoptera</taxon>
        <taxon>Endopterygota</taxon>
        <taxon>Hymenoptera</taxon>
        <taxon>Apocrita</taxon>
        <taxon>Proctotrupomorpha</taxon>
        <taxon>Chalcidoidea</taxon>
        <taxon>Pteromalidae</taxon>
        <taxon>Pteromalinae</taxon>
        <taxon>Trichomalopsis</taxon>
    </lineage>
</organism>
<feature type="chain" id="PRO_5012398570" evidence="1">
    <location>
        <begin position="23"/>
        <end position="93"/>
    </location>
</feature>
<evidence type="ECO:0000313" key="3">
    <source>
        <dbReference type="Proteomes" id="UP000215335"/>
    </source>
</evidence>